<feature type="region of interest" description="Disordered" evidence="1">
    <location>
        <begin position="1"/>
        <end position="40"/>
    </location>
</feature>
<dbReference type="Proteomes" id="UP001499843">
    <property type="component" value="Unassembled WGS sequence"/>
</dbReference>
<name>A0ABN3CC12_9ACTN</name>
<evidence type="ECO:0000313" key="3">
    <source>
        <dbReference type="Proteomes" id="UP001499843"/>
    </source>
</evidence>
<organism evidence="2 3">
    <name type="scientific">Nonomuraea monospora</name>
    <dbReference type="NCBI Taxonomy" id="568818"/>
    <lineage>
        <taxon>Bacteria</taxon>
        <taxon>Bacillati</taxon>
        <taxon>Actinomycetota</taxon>
        <taxon>Actinomycetes</taxon>
        <taxon>Streptosporangiales</taxon>
        <taxon>Streptosporangiaceae</taxon>
        <taxon>Nonomuraea</taxon>
    </lineage>
</organism>
<evidence type="ECO:0008006" key="4">
    <source>
        <dbReference type="Google" id="ProtNLM"/>
    </source>
</evidence>
<dbReference type="RefSeq" id="WP_344473596.1">
    <property type="nucleotide sequence ID" value="NZ_BAAAQX010000005.1"/>
</dbReference>
<proteinExistence type="predicted"/>
<gene>
    <name evidence="2" type="ORF">GCM10009850_023700</name>
</gene>
<reference evidence="2 3" key="1">
    <citation type="journal article" date="2019" name="Int. J. Syst. Evol. Microbiol.">
        <title>The Global Catalogue of Microorganisms (GCM) 10K type strain sequencing project: providing services to taxonomists for standard genome sequencing and annotation.</title>
        <authorList>
            <consortium name="The Broad Institute Genomics Platform"/>
            <consortium name="The Broad Institute Genome Sequencing Center for Infectious Disease"/>
            <person name="Wu L."/>
            <person name="Ma J."/>
        </authorList>
    </citation>
    <scope>NUCLEOTIDE SEQUENCE [LARGE SCALE GENOMIC DNA]</scope>
    <source>
        <strain evidence="2 3">JCM 16114</strain>
    </source>
</reference>
<feature type="compositionally biased region" description="Low complexity" evidence="1">
    <location>
        <begin position="7"/>
        <end position="22"/>
    </location>
</feature>
<comment type="caution">
    <text evidence="2">The sequence shown here is derived from an EMBL/GenBank/DDBJ whole genome shotgun (WGS) entry which is preliminary data.</text>
</comment>
<accession>A0ABN3CC12</accession>
<sequence length="179" mass="18514">MTATGCAQPTAHTTTAQTVTQTSPPPSGPPGIVVTDDGTGPDVCSLISTERMGDIYGTPGVTTQPPVALRGSQLSGCVYMIGALTVDVGLYALDPSMDSPARMADEYTYRKGTPIADLGDAAAVATYDDSDPKLAALAGSGRLVAIDHDAILVIDGPEAAVERFEEVAREMWPRVGALY</sequence>
<evidence type="ECO:0000256" key="1">
    <source>
        <dbReference type="SAM" id="MobiDB-lite"/>
    </source>
</evidence>
<evidence type="ECO:0000313" key="2">
    <source>
        <dbReference type="EMBL" id="GAA2206912.1"/>
    </source>
</evidence>
<keyword evidence="3" id="KW-1185">Reference proteome</keyword>
<dbReference type="EMBL" id="BAAAQX010000005">
    <property type="protein sequence ID" value="GAA2206912.1"/>
    <property type="molecule type" value="Genomic_DNA"/>
</dbReference>
<protein>
    <recommendedName>
        <fullName evidence="4">DUF3558 domain-containing protein</fullName>
    </recommendedName>
</protein>